<comment type="similarity">
    <text evidence="2 4">Belongs to the AB hydrolase superfamily. Lipase family.</text>
</comment>
<dbReference type="GO" id="GO:0005576">
    <property type="term" value="C:extracellular region"/>
    <property type="evidence" value="ECO:0007669"/>
    <property type="project" value="UniProtKB-SubCell"/>
</dbReference>
<dbReference type="PANTHER" id="PTHR11610:SF108">
    <property type="entry name" value="INACTIVE PANCREATIC LIPASE-RELATED PROTEIN 1"/>
    <property type="match status" value="1"/>
</dbReference>
<evidence type="ECO:0000259" key="5">
    <source>
        <dbReference type="Pfam" id="PF00151"/>
    </source>
</evidence>
<dbReference type="SUPFAM" id="SSF53474">
    <property type="entry name" value="alpha/beta-Hydrolases"/>
    <property type="match status" value="1"/>
</dbReference>
<organism evidence="6 7">
    <name type="scientific">Diceros bicornis minor</name>
    <name type="common">South-central black rhinoceros</name>
    <dbReference type="NCBI Taxonomy" id="77932"/>
    <lineage>
        <taxon>Eukaryota</taxon>
        <taxon>Metazoa</taxon>
        <taxon>Chordata</taxon>
        <taxon>Craniata</taxon>
        <taxon>Vertebrata</taxon>
        <taxon>Euteleostomi</taxon>
        <taxon>Mammalia</taxon>
        <taxon>Eutheria</taxon>
        <taxon>Laurasiatheria</taxon>
        <taxon>Perissodactyla</taxon>
        <taxon>Rhinocerotidae</taxon>
        <taxon>Diceros</taxon>
    </lineage>
</organism>
<gene>
    <name evidence="6" type="ORF">HPG69_015365</name>
</gene>
<evidence type="ECO:0000313" key="7">
    <source>
        <dbReference type="Proteomes" id="UP000551758"/>
    </source>
</evidence>
<dbReference type="InterPro" id="IPR013818">
    <property type="entry name" value="Lipase"/>
</dbReference>
<evidence type="ECO:0000256" key="2">
    <source>
        <dbReference type="ARBA" id="ARBA00010701"/>
    </source>
</evidence>
<evidence type="ECO:0000313" key="6">
    <source>
        <dbReference type="EMBL" id="KAF5928099.1"/>
    </source>
</evidence>
<proteinExistence type="inferred from homology"/>
<dbReference type="AlphaFoldDB" id="A0A7J7FJ85"/>
<evidence type="ECO:0000256" key="3">
    <source>
        <dbReference type="ARBA" id="ARBA00022525"/>
    </source>
</evidence>
<dbReference type="InterPro" id="IPR029058">
    <property type="entry name" value="AB_hydrolase_fold"/>
</dbReference>
<protein>
    <recommendedName>
        <fullName evidence="5">Lipase domain-containing protein</fullName>
    </recommendedName>
</protein>
<dbReference type="Proteomes" id="UP000551758">
    <property type="component" value="Unassembled WGS sequence"/>
</dbReference>
<dbReference type="GO" id="GO:0004465">
    <property type="term" value="F:lipoprotein lipase activity"/>
    <property type="evidence" value="ECO:0007669"/>
    <property type="project" value="TreeGrafter"/>
</dbReference>
<evidence type="ECO:0000256" key="4">
    <source>
        <dbReference type="RuleBase" id="RU004262"/>
    </source>
</evidence>
<dbReference type="EMBL" id="JACDTQ010000475">
    <property type="protein sequence ID" value="KAF5928099.1"/>
    <property type="molecule type" value="Genomic_DNA"/>
</dbReference>
<name>A0A7J7FJ85_DICBM</name>
<comment type="subcellular location">
    <subcellularLocation>
        <location evidence="1">Secreted</location>
    </subcellularLocation>
</comment>
<keyword evidence="3" id="KW-0964">Secreted</keyword>
<reference evidence="6 7" key="1">
    <citation type="journal article" date="2020" name="Mol. Biol. Evol.">
        <title>Interspecific Gene Flow and the Evolution of Specialization in Black and White Rhinoceros.</title>
        <authorList>
            <person name="Moodley Y."/>
            <person name="Westbury M.V."/>
            <person name="Russo I.M."/>
            <person name="Gopalakrishnan S."/>
            <person name="Rakotoarivelo A."/>
            <person name="Olsen R.A."/>
            <person name="Prost S."/>
            <person name="Tunstall T."/>
            <person name="Ryder O.A."/>
            <person name="Dalen L."/>
            <person name="Bruford M.W."/>
        </authorList>
    </citation>
    <scope>NUCLEOTIDE SEQUENCE [LARGE SCALE GENOMIC DNA]</scope>
    <source>
        <strain evidence="6">SBR-YM</strain>
        <tissue evidence="6">Skin</tissue>
    </source>
</reference>
<comment type="caution">
    <text evidence="6">The sequence shown here is derived from an EMBL/GenBank/DDBJ whole genome shotgun (WGS) entry which is preliminary data.</text>
</comment>
<sequence length="164" mass="18303">MDPVEASFQSTPEEVQLHPSDADFVDVIHTDAAPLTAFMGFRINQRVGHFDFFPNGGEEMQGSKKNVLLQTVGQTASGRSYKYYSKSILNSDGFTAYPCDSYRTFDSNKCFPRPDAGCPQMGHYADQFASKTSEEQQKFFLNTGDSSSLARKLHFDFPTQGNKV</sequence>
<dbReference type="Gene3D" id="3.40.50.1820">
    <property type="entry name" value="alpha/beta hydrolase"/>
    <property type="match status" value="1"/>
</dbReference>
<dbReference type="InterPro" id="IPR000734">
    <property type="entry name" value="TAG_lipase"/>
</dbReference>
<accession>A0A7J7FJ85</accession>
<evidence type="ECO:0000256" key="1">
    <source>
        <dbReference type="ARBA" id="ARBA00004613"/>
    </source>
</evidence>
<keyword evidence="7" id="KW-1185">Reference proteome</keyword>
<dbReference type="PANTHER" id="PTHR11610">
    <property type="entry name" value="LIPASE"/>
    <property type="match status" value="1"/>
</dbReference>
<dbReference type="Pfam" id="PF00151">
    <property type="entry name" value="Lipase"/>
    <property type="match status" value="1"/>
</dbReference>
<feature type="domain" description="Lipase" evidence="5">
    <location>
        <begin position="1"/>
        <end position="147"/>
    </location>
</feature>